<evidence type="ECO:0000256" key="5">
    <source>
        <dbReference type="ARBA" id="ARBA00022692"/>
    </source>
</evidence>
<keyword evidence="10 11" id="KW-0998">Cell outer membrane</keyword>
<dbReference type="GO" id="GO:0009279">
    <property type="term" value="C:cell outer membrane"/>
    <property type="evidence" value="ECO:0007669"/>
    <property type="project" value="UniProtKB-SubCell"/>
</dbReference>
<evidence type="ECO:0000256" key="2">
    <source>
        <dbReference type="ARBA" id="ARBA00022448"/>
    </source>
</evidence>
<evidence type="ECO:0000256" key="11">
    <source>
        <dbReference type="PROSITE-ProRule" id="PRU01360"/>
    </source>
</evidence>
<dbReference type="AlphaFoldDB" id="A0A829Y9R5"/>
<sequence>MRAGALNLLAGSGLVLLASAASAQTQPAAGATAAGAEASFGLEEIIVTARRKAESLQDVPQTVDAVTADEIERLSLQQFTDVQAIVPGLTLTGGSNGYTTAATIRGASFQVESSATPTVEFYLNDGPIQSVFLFQSMYDLGQIEVLRGPQGTLRGRAAPSGSITVTTRDPELSEFGGYVNTLATDEDSMMAQGAVNIPLIADTLAIRVAGVYEDTEYDHVKSINNSEDPSQETRSGRVSLRWEPNDAVSAKLMYQYLERDLLSFDGYESFALNQPGVPAVEPILRAEDRLGITDGGRDSTQKFDILTGQIDWRFGGQKLSYVGTYTTFDNVALTPQDTANAVPNFEFYQDLHAESEQRTHELRLASEERLAGVFDYTFGVFYSDFSSPSDLTNRTLVGFPTGQYTLRNLAVADTLINRRSTLEEASVFANLTYHLGESTELSAGARYIDFTSKSKLIVAGQTLADLDEDEQPVIWNVAASHRFTDDFMAYVNVGTSWRYGPSVVGVFRPLTPRLDQFLNLDSEDSTSYELGFKADLMDQRLRVNASVFHQDFKDFIYRGPSVWYVNLGRAGAVPAQFNFVANVDAKVDGAEVDVAFQATENFNLGLTLAYAKGEMEDGVVACNDFNSDGVPDTFPTAPSVNQIRSAAGEEVGACTVNDRLSFAPDWTGTLQAEYKYPVTPSMDLFGRGLYSYYKSNEQDPNNVYDDVDAYGLLNVYAGIRSSDGAWEVSLFARNLTSTDEVLRRGNGPEATPYTTPPPTTLGTSLAGPYQLATYTPPREIGINLRYAFGSR</sequence>
<dbReference type="Pfam" id="PF07715">
    <property type="entry name" value="Plug"/>
    <property type="match status" value="1"/>
</dbReference>
<comment type="similarity">
    <text evidence="11 12">Belongs to the TonB-dependent receptor family.</text>
</comment>
<feature type="chain" id="PRO_5032590350" evidence="14">
    <location>
        <begin position="24"/>
        <end position="791"/>
    </location>
</feature>
<dbReference type="RefSeq" id="WP_161811545.1">
    <property type="nucleotide sequence ID" value="NZ_BLJN01000002.1"/>
</dbReference>
<evidence type="ECO:0000256" key="7">
    <source>
        <dbReference type="ARBA" id="ARBA00023065"/>
    </source>
</evidence>
<evidence type="ECO:0000313" key="18">
    <source>
        <dbReference type="Proteomes" id="UP000445000"/>
    </source>
</evidence>
<evidence type="ECO:0000256" key="12">
    <source>
        <dbReference type="RuleBase" id="RU003357"/>
    </source>
</evidence>
<feature type="domain" description="TonB-dependent receptor-like beta-barrel" evidence="15">
    <location>
        <begin position="289"/>
        <end position="735"/>
    </location>
</feature>
<evidence type="ECO:0000256" key="1">
    <source>
        <dbReference type="ARBA" id="ARBA00004571"/>
    </source>
</evidence>
<dbReference type="InterPro" id="IPR012910">
    <property type="entry name" value="Plug_dom"/>
</dbReference>
<dbReference type="EMBL" id="BLJN01000002">
    <property type="protein sequence ID" value="GFE79785.1"/>
    <property type="molecule type" value="Genomic_DNA"/>
</dbReference>
<dbReference type="Proteomes" id="UP000445000">
    <property type="component" value="Unassembled WGS sequence"/>
</dbReference>
<name>A0A829Y9R5_9GAMM</name>
<dbReference type="Pfam" id="PF00593">
    <property type="entry name" value="TonB_dep_Rec_b-barrel"/>
    <property type="match status" value="1"/>
</dbReference>
<comment type="caution">
    <text evidence="17">The sequence shown here is derived from an EMBL/GenBank/DDBJ whole genome shotgun (WGS) entry which is preliminary data.</text>
</comment>
<dbReference type="InterPro" id="IPR036942">
    <property type="entry name" value="Beta-barrel_TonB_sf"/>
</dbReference>
<accession>A0A829Y9R5</accession>
<dbReference type="SUPFAM" id="SSF56935">
    <property type="entry name" value="Porins"/>
    <property type="match status" value="1"/>
</dbReference>
<keyword evidence="2 11" id="KW-0813">Transport</keyword>
<evidence type="ECO:0000256" key="14">
    <source>
        <dbReference type="SAM" id="SignalP"/>
    </source>
</evidence>
<evidence type="ECO:0000259" key="15">
    <source>
        <dbReference type="Pfam" id="PF00593"/>
    </source>
</evidence>
<evidence type="ECO:0000256" key="8">
    <source>
        <dbReference type="ARBA" id="ARBA00023077"/>
    </source>
</evidence>
<dbReference type="GO" id="GO:0006826">
    <property type="term" value="P:iron ion transport"/>
    <property type="evidence" value="ECO:0007669"/>
    <property type="project" value="UniProtKB-KW"/>
</dbReference>
<dbReference type="PANTHER" id="PTHR32552">
    <property type="entry name" value="FERRICHROME IRON RECEPTOR-RELATED"/>
    <property type="match status" value="1"/>
</dbReference>
<evidence type="ECO:0000256" key="10">
    <source>
        <dbReference type="ARBA" id="ARBA00023237"/>
    </source>
</evidence>
<evidence type="ECO:0000256" key="6">
    <source>
        <dbReference type="ARBA" id="ARBA00023004"/>
    </source>
</evidence>
<evidence type="ECO:0000259" key="16">
    <source>
        <dbReference type="Pfam" id="PF07715"/>
    </source>
</evidence>
<keyword evidence="9 11" id="KW-0472">Membrane</keyword>
<dbReference type="InterPro" id="IPR039426">
    <property type="entry name" value="TonB-dep_rcpt-like"/>
</dbReference>
<protein>
    <submittedName>
        <fullName evidence="17">TonB-dependent receptor</fullName>
    </submittedName>
</protein>
<gene>
    <name evidence="17" type="primary">fyuA_2</name>
    <name evidence="17" type="ORF">GCM10011487_17850</name>
</gene>
<keyword evidence="18" id="KW-1185">Reference proteome</keyword>
<evidence type="ECO:0000256" key="9">
    <source>
        <dbReference type="ARBA" id="ARBA00023136"/>
    </source>
</evidence>
<organism evidence="17 18">
    <name type="scientific">Steroidobacter agaridevorans</name>
    <dbReference type="NCBI Taxonomy" id="2695856"/>
    <lineage>
        <taxon>Bacteria</taxon>
        <taxon>Pseudomonadati</taxon>
        <taxon>Pseudomonadota</taxon>
        <taxon>Gammaproteobacteria</taxon>
        <taxon>Steroidobacterales</taxon>
        <taxon>Steroidobacteraceae</taxon>
        <taxon>Steroidobacter</taxon>
    </lineage>
</organism>
<evidence type="ECO:0000313" key="17">
    <source>
        <dbReference type="EMBL" id="GFE79785.1"/>
    </source>
</evidence>
<comment type="subcellular location">
    <subcellularLocation>
        <location evidence="1 11">Cell outer membrane</location>
        <topology evidence="1 11">Multi-pass membrane protein</topology>
    </subcellularLocation>
</comment>
<keyword evidence="14" id="KW-0732">Signal</keyword>
<keyword evidence="17" id="KW-0675">Receptor</keyword>
<keyword evidence="5 11" id="KW-0812">Transmembrane</keyword>
<dbReference type="Gene3D" id="2.40.170.20">
    <property type="entry name" value="TonB-dependent receptor, beta-barrel domain"/>
    <property type="match status" value="1"/>
</dbReference>
<proteinExistence type="inferred from homology"/>
<evidence type="ECO:0000256" key="13">
    <source>
        <dbReference type="SAM" id="MobiDB-lite"/>
    </source>
</evidence>
<reference evidence="18" key="1">
    <citation type="submission" date="2020-01" db="EMBL/GenBank/DDBJ databases">
        <title>'Steroidobacter agaridevorans' sp. nov., agar-degrading bacteria isolated from rhizosphere soils.</title>
        <authorList>
            <person name="Ikenaga M."/>
            <person name="Kataoka M."/>
            <person name="Murouchi A."/>
            <person name="Katsuragi S."/>
            <person name="Sakai M."/>
        </authorList>
    </citation>
    <scope>NUCLEOTIDE SEQUENCE [LARGE SCALE GENOMIC DNA]</scope>
    <source>
        <strain evidence="18">YU21-B</strain>
    </source>
</reference>
<keyword evidence="7" id="KW-0406">Ion transport</keyword>
<keyword evidence="4" id="KW-0410">Iron transport</keyword>
<dbReference type="InterPro" id="IPR000531">
    <property type="entry name" value="Beta-barrel_TonB"/>
</dbReference>
<keyword evidence="8 12" id="KW-0798">TonB box</keyword>
<evidence type="ECO:0000256" key="4">
    <source>
        <dbReference type="ARBA" id="ARBA00022496"/>
    </source>
</evidence>
<feature type="region of interest" description="Disordered" evidence="13">
    <location>
        <begin position="742"/>
        <end position="762"/>
    </location>
</feature>
<feature type="domain" description="TonB-dependent receptor plug" evidence="16">
    <location>
        <begin position="56"/>
        <end position="161"/>
    </location>
</feature>
<keyword evidence="3 11" id="KW-1134">Transmembrane beta strand</keyword>
<keyword evidence="6" id="KW-0408">Iron</keyword>
<dbReference type="PROSITE" id="PS52016">
    <property type="entry name" value="TONB_DEPENDENT_REC_3"/>
    <property type="match status" value="1"/>
</dbReference>
<feature type="signal peptide" evidence="14">
    <location>
        <begin position="1"/>
        <end position="23"/>
    </location>
</feature>
<evidence type="ECO:0000256" key="3">
    <source>
        <dbReference type="ARBA" id="ARBA00022452"/>
    </source>
</evidence>
<dbReference type="PANTHER" id="PTHR32552:SF81">
    <property type="entry name" value="TONB-DEPENDENT OUTER MEMBRANE RECEPTOR"/>
    <property type="match status" value="1"/>
</dbReference>